<organism evidence="1 2">
    <name type="scientific">Dillenia turbinata</name>
    <dbReference type="NCBI Taxonomy" id="194707"/>
    <lineage>
        <taxon>Eukaryota</taxon>
        <taxon>Viridiplantae</taxon>
        <taxon>Streptophyta</taxon>
        <taxon>Embryophyta</taxon>
        <taxon>Tracheophyta</taxon>
        <taxon>Spermatophyta</taxon>
        <taxon>Magnoliopsida</taxon>
        <taxon>eudicotyledons</taxon>
        <taxon>Gunneridae</taxon>
        <taxon>Pentapetalae</taxon>
        <taxon>Dilleniales</taxon>
        <taxon>Dilleniaceae</taxon>
        <taxon>Dillenia</taxon>
    </lineage>
</organism>
<proteinExistence type="predicted"/>
<gene>
    <name evidence="1" type="ORF">RJ641_034929</name>
</gene>
<dbReference type="PANTHER" id="PTHR31446">
    <property type="entry name" value="ACID PHOSPHATASE/VANADIUM-DEPENDENT HALOPEROXIDASE-RELATED PROTEIN"/>
    <property type="match status" value="1"/>
</dbReference>
<sequence>MNVENALCCGSLGSSDVVGVRREVGIHAKVLNKHLHKTKVNSVSSVDTTEIIDSKPGTSTGKLKTFGTVLSQEGNSSLNMTKTPVLARSDMKVTQNSVRPSSSRLAAEFKEGSDQNSSKPSKLKESIGHTEIEVTAGALLGLVVSLAVYTIM</sequence>
<protein>
    <submittedName>
        <fullName evidence="1">Uncharacterized protein</fullName>
    </submittedName>
</protein>
<dbReference type="AlphaFoldDB" id="A0AAN8VN33"/>
<evidence type="ECO:0000313" key="2">
    <source>
        <dbReference type="Proteomes" id="UP001370490"/>
    </source>
</evidence>
<dbReference type="Pfam" id="PF02681">
    <property type="entry name" value="DUF212"/>
    <property type="match status" value="1"/>
</dbReference>
<name>A0AAN8VN33_9MAGN</name>
<evidence type="ECO:0000313" key="1">
    <source>
        <dbReference type="EMBL" id="KAK6934774.1"/>
    </source>
</evidence>
<dbReference type="EMBL" id="JBAMMX010000008">
    <property type="protein sequence ID" value="KAK6934774.1"/>
    <property type="molecule type" value="Genomic_DNA"/>
</dbReference>
<reference evidence="1 2" key="1">
    <citation type="submission" date="2023-12" db="EMBL/GenBank/DDBJ databases">
        <title>A high-quality genome assembly for Dillenia turbinata (Dilleniales).</title>
        <authorList>
            <person name="Chanderbali A."/>
        </authorList>
    </citation>
    <scope>NUCLEOTIDE SEQUENCE [LARGE SCALE GENOMIC DNA]</scope>
    <source>
        <strain evidence="1">LSX21</strain>
        <tissue evidence="1">Leaf</tissue>
    </source>
</reference>
<comment type="caution">
    <text evidence="1">The sequence shown here is derived from an EMBL/GenBank/DDBJ whole genome shotgun (WGS) entry which is preliminary data.</text>
</comment>
<keyword evidence="2" id="KW-1185">Reference proteome</keyword>
<accession>A0AAN8VN33</accession>
<dbReference type="PANTHER" id="PTHR31446:SF2">
    <property type="entry name" value="ACID PHOSPHATASE_VANADIUM-DEPENDENT HALOPEROXIDASE-RELATED PROTEIN"/>
    <property type="match status" value="1"/>
</dbReference>
<dbReference type="Proteomes" id="UP001370490">
    <property type="component" value="Unassembled WGS sequence"/>
</dbReference>
<dbReference type="InterPro" id="IPR003832">
    <property type="entry name" value="DUF212"/>
</dbReference>